<protein>
    <submittedName>
        <fullName evidence="1">DUF4391 domain-containing protein</fullName>
    </submittedName>
</protein>
<keyword evidence="2" id="KW-1185">Reference proteome</keyword>
<proteinExistence type="predicted"/>
<name>A0ABW5DA21_9BACT</name>
<organism evidence="1 2">
    <name type="scientific">Luteolibacter algae</name>
    <dbReference type="NCBI Taxonomy" id="454151"/>
    <lineage>
        <taxon>Bacteria</taxon>
        <taxon>Pseudomonadati</taxon>
        <taxon>Verrucomicrobiota</taxon>
        <taxon>Verrucomicrobiia</taxon>
        <taxon>Verrucomicrobiales</taxon>
        <taxon>Verrucomicrobiaceae</taxon>
        <taxon>Luteolibacter</taxon>
    </lineage>
</organism>
<dbReference type="Pfam" id="PF14335">
    <property type="entry name" value="DUF4391"/>
    <property type="match status" value="1"/>
</dbReference>
<dbReference type="InterPro" id="IPR025503">
    <property type="entry name" value="DUF4391"/>
</dbReference>
<reference evidence="2" key="1">
    <citation type="journal article" date="2019" name="Int. J. Syst. Evol. Microbiol.">
        <title>The Global Catalogue of Microorganisms (GCM) 10K type strain sequencing project: providing services to taxonomists for standard genome sequencing and annotation.</title>
        <authorList>
            <consortium name="The Broad Institute Genomics Platform"/>
            <consortium name="The Broad Institute Genome Sequencing Center for Infectious Disease"/>
            <person name="Wu L."/>
            <person name="Ma J."/>
        </authorList>
    </citation>
    <scope>NUCLEOTIDE SEQUENCE [LARGE SCALE GENOMIC DNA]</scope>
    <source>
        <strain evidence="2">CGMCC 4.7106</strain>
    </source>
</reference>
<gene>
    <name evidence="1" type="ORF">ACFSSA_13105</name>
</gene>
<dbReference type="Proteomes" id="UP001597375">
    <property type="component" value="Unassembled WGS sequence"/>
</dbReference>
<evidence type="ECO:0000313" key="2">
    <source>
        <dbReference type="Proteomes" id="UP001597375"/>
    </source>
</evidence>
<comment type="caution">
    <text evidence="1">The sequence shown here is derived from an EMBL/GenBank/DDBJ whole genome shotgun (WGS) entry which is preliminary data.</text>
</comment>
<accession>A0ABW5DA21</accession>
<evidence type="ECO:0000313" key="1">
    <source>
        <dbReference type="EMBL" id="MFD2257614.1"/>
    </source>
</evidence>
<dbReference type="EMBL" id="JBHUIT010000031">
    <property type="protein sequence ID" value="MFD2257614.1"/>
    <property type="molecule type" value="Genomic_DNA"/>
</dbReference>
<dbReference type="RefSeq" id="WP_386820932.1">
    <property type="nucleotide sequence ID" value="NZ_JBHUIT010000031.1"/>
</dbReference>
<sequence>MLHPPENSRIEGKGKRLNLKLFLRPEQSTAERSRLRKCLKKATLTHQLTGSSIPSIISPEIRCEAIQFLDIELTDLRHRDFAAKLIQPLLKEHAVLRLHDAQGGFALSYALKRLSKNDPGSIVISHAYTTAIHPPGAGLPQLHHTALLNRTSKHDHYMEAMVKSYLLDHPRIFLGAGALLGRKFWHHAPSVLSLFDQLQNLLSLKAQKDRAKSNAAKATLNTSIKAAIEKIRMKYEV</sequence>